<evidence type="ECO:0008006" key="4">
    <source>
        <dbReference type="Google" id="ProtNLM"/>
    </source>
</evidence>
<feature type="transmembrane region" description="Helical" evidence="1">
    <location>
        <begin position="393"/>
        <end position="426"/>
    </location>
</feature>
<dbReference type="KEGG" id="mtar:DF168_01920"/>
<gene>
    <name evidence="2" type="ORF">DF168_01920</name>
</gene>
<feature type="transmembrane region" description="Helical" evidence="1">
    <location>
        <begin position="21"/>
        <end position="44"/>
    </location>
</feature>
<dbReference type="AlphaFoldDB" id="A0A2Z4AEV3"/>
<dbReference type="PANTHER" id="PTHR31610:SF0">
    <property type="entry name" value="SLC26A_SULP TRANSPORTER DOMAIN-CONTAINING PROTEIN"/>
    <property type="match status" value="1"/>
</dbReference>
<name>A0A2Z4AEV3_9BACT</name>
<feature type="transmembrane region" description="Helical" evidence="1">
    <location>
        <begin position="212"/>
        <end position="240"/>
    </location>
</feature>
<keyword evidence="1" id="KW-0812">Transmembrane</keyword>
<feature type="transmembrane region" description="Helical" evidence="1">
    <location>
        <begin position="508"/>
        <end position="528"/>
    </location>
</feature>
<feature type="transmembrane region" description="Helical" evidence="1">
    <location>
        <begin position="126"/>
        <end position="148"/>
    </location>
</feature>
<sequence length="538" mass="58132">MRLGASFFTMKRLVKGDLDGFFALGLDNLIMFLLMSSLCLGYLGFSNELFYGRILPAMAIGLVIGNLYYARMALKLADKENRTDVCAIPYGVNLVTTIVFVFLVMYPAQQKALLSGLAPERANEIAWQAGLVACIGSGLIEFFGAFVVENIRKFTPRAALLSALAGIGIAFIAMDFIFRGYANPLIGFTTFALTLVIYFGRVRFKFGIPGGLVVLTLGTLIAWLLYAITGESVVPVGVLAWEQVGLRIPLPVFGDLISSFSYLVEYLPVIIPMGFINLVLSLQNIESAAAAGDCYQSRPALACNGLGTIGTALFGSPFPTTIYIGHPGWKAIGGRAGYSTLNAVVWSLVCFSGTLSVIVYFIPIEAGMAILIWIGLMMGTQAFQATPTRHAPAVVVGILPVIAAYVSVTIKHALFVSGAATGVFLFKPEVNDLFVKMRSFYSDGAFALEQGWVYTSIILSAATVCIIERKFRNAAGWFLAGAFLSSIGFIHTYLFVPTDVLGEIGFSISKWTWGYLVMAVVLSVTPWITEETDEIGVL</sequence>
<organism evidence="2 3">
    <name type="scientific">Candidatus Moanibacter tarae</name>
    <dbReference type="NCBI Taxonomy" id="2200854"/>
    <lineage>
        <taxon>Bacteria</taxon>
        <taxon>Pseudomonadati</taxon>
        <taxon>Verrucomicrobiota</taxon>
        <taxon>Opitutia</taxon>
        <taxon>Puniceicoccales</taxon>
        <taxon>Puniceicoccales incertae sedis</taxon>
        <taxon>Candidatus Moanibacter</taxon>
    </lineage>
</organism>
<proteinExistence type="predicted"/>
<feature type="transmembrane region" description="Helical" evidence="1">
    <location>
        <begin position="90"/>
        <end position="106"/>
    </location>
</feature>
<accession>A0A2Z4AEV3</accession>
<evidence type="ECO:0000313" key="2">
    <source>
        <dbReference type="EMBL" id="AWT60701.1"/>
    </source>
</evidence>
<feature type="transmembrane region" description="Helical" evidence="1">
    <location>
        <begin position="474"/>
        <end position="496"/>
    </location>
</feature>
<protein>
    <recommendedName>
        <fullName evidence="4">Guanine/hypoxanthine permease PbuO</fullName>
    </recommendedName>
</protein>
<dbReference type="PANTHER" id="PTHR31610">
    <property type="entry name" value="SLR0360 PROTEIN"/>
    <property type="match status" value="1"/>
</dbReference>
<keyword evidence="1" id="KW-1133">Transmembrane helix</keyword>
<keyword evidence="1" id="KW-0472">Membrane</keyword>
<evidence type="ECO:0000313" key="3">
    <source>
        <dbReference type="Proteomes" id="UP000247465"/>
    </source>
</evidence>
<feature type="transmembrane region" description="Helical" evidence="1">
    <location>
        <begin position="446"/>
        <end position="467"/>
    </location>
</feature>
<reference evidence="2 3" key="1">
    <citation type="submission" date="2018-06" db="EMBL/GenBank/DDBJ databases">
        <title>Draft Genome Sequence of a Novel Marine Bacterium Related to the Verrucomicrobia.</title>
        <authorList>
            <person name="Vosseberg J."/>
            <person name="Martijn J."/>
            <person name="Ettema T.J.G."/>
        </authorList>
    </citation>
    <scope>NUCLEOTIDE SEQUENCE [LARGE SCALE GENOMIC DNA]</scope>
    <source>
        <strain evidence="2">TARA_B100001123</strain>
    </source>
</reference>
<dbReference type="EMBL" id="CP029803">
    <property type="protein sequence ID" value="AWT60701.1"/>
    <property type="molecule type" value="Genomic_DNA"/>
</dbReference>
<feature type="transmembrane region" description="Helical" evidence="1">
    <location>
        <begin position="184"/>
        <end position="200"/>
    </location>
</feature>
<feature type="transmembrane region" description="Helical" evidence="1">
    <location>
        <begin position="50"/>
        <end position="69"/>
    </location>
</feature>
<feature type="transmembrane region" description="Helical" evidence="1">
    <location>
        <begin position="160"/>
        <end position="178"/>
    </location>
</feature>
<dbReference type="Proteomes" id="UP000247465">
    <property type="component" value="Chromosome"/>
</dbReference>
<feature type="transmembrane region" description="Helical" evidence="1">
    <location>
        <begin position="260"/>
        <end position="280"/>
    </location>
</feature>
<evidence type="ECO:0000256" key="1">
    <source>
        <dbReference type="SAM" id="Phobius"/>
    </source>
</evidence>
<feature type="transmembrane region" description="Helical" evidence="1">
    <location>
        <begin position="343"/>
        <end position="362"/>
    </location>
</feature>